<protein>
    <recommendedName>
        <fullName evidence="3">Phage protein</fullName>
    </recommendedName>
</protein>
<reference evidence="1 2" key="1">
    <citation type="submission" date="2015-03" db="EMBL/GenBank/DDBJ databases">
        <title>Genome Assembly of Staphylococcus cohnii subsp. cohnii strain G22B2.</title>
        <authorList>
            <person name="Nair G."/>
            <person name="Kaur G."/>
            <person name="Khatri I."/>
            <person name="Singh N.K."/>
            <person name="Sathyabama S."/>
            <person name="Maurya S.K."/>
            <person name="Subramanian S."/>
            <person name="Agrewala J.N."/>
            <person name="Mayilraj S."/>
        </authorList>
    </citation>
    <scope>NUCLEOTIDE SEQUENCE [LARGE SCALE GENOMIC DNA]</scope>
    <source>
        <strain evidence="1 2">G22B2</strain>
    </source>
</reference>
<dbReference type="AlphaFoldDB" id="A0A0M2NTR6"/>
<evidence type="ECO:0008006" key="3">
    <source>
        <dbReference type="Google" id="ProtNLM"/>
    </source>
</evidence>
<dbReference type="Proteomes" id="UP000034455">
    <property type="component" value="Unassembled WGS sequence"/>
</dbReference>
<dbReference type="PATRIC" id="fig|74704.6.peg.841"/>
<gene>
    <name evidence="1" type="ORF">UF66_0824</name>
</gene>
<comment type="caution">
    <text evidence="1">The sequence shown here is derived from an EMBL/GenBank/DDBJ whole genome shotgun (WGS) entry which is preliminary data.</text>
</comment>
<proteinExistence type="predicted"/>
<evidence type="ECO:0000313" key="2">
    <source>
        <dbReference type="Proteomes" id="UP000034455"/>
    </source>
</evidence>
<evidence type="ECO:0000313" key="1">
    <source>
        <dbReference type="EMBL" id="KKI63407.1"/>
    </source>
</evidence>
<sequence length="101" mass="11689">MIFIYIIFSAILLYYALKYGIRNGFVDLEANKDGLVYYKKSASLLEEIGNIYSRVSTSKSKEAKAIYNEAFDILLSEKKPKIIFKELTDKKEEIFKLSIDD</sequence>
<organism evidence="1 2">
    <name type="scientific">Staphylococcus cohnii subsp. cohnii</name>
    <dbReference type="NCBI Taxonomy" id="74704"/>
    <lineage>
        <taxon>Bacteria</taxon>
        <taxon>Bacillati</taxon>
        <taxon>Bacillota</taxon>
        <taxon>Bacilli</taxon>
        <taxon>Bacillales</taxon>
        <taxon>Staphylococcaceae</taxon>
        <taxon>Staphylococcus</taxon>
        <taxon>Staphylococcus cohnii species complex</taxon>
    </lineage>
</organism>
<accession>A0A0M2NTR6</accession>
<dbReference type="EMBL" id="LAKJ01000014">
    <property type="protein sequence ID" value="KKI63407.1"/>
    <property type="molecule type" value="Genomic_DNA"/>
</dbReference>
<dbReference type="RefSeq" id="WP_002487378.1">
    <property type="nucleotide sequence ID" value="NZ_LAKJ01000014.1"/>
</dbReference>
<name>A0A0M2NTR6_STACC</name>